<accession>A0A2T7BK57</accession>
<feature type="region of interest" description="Disordered" evidence="3">
    <location>
        <begin position="261"/>
        <end position="341"/>
    </location>
</feature>
<dbReference type="InterPro" id="IPR050570">
    <property type="entry name" value="Cell_wall_metabolism_enzyme"/>
</dbReference>
<feature type="compositionally biased region" description="Low complexity" evidence="3">
    <location>
        <begin position="279"/>
        <end position="297"/>
    </location>
</feature>
<name>A0A2T7BK57_9BACT</name>
<dbReference type="Gene3D" id="6.10.250.3150">
    <property type="match status" value="1"/>
</dbReference>
<dbReference type="OrthoDB" id="9815884at2"/>
<evidence type="ECO:0000259" key="5">
    <source>
        <dbReference type="Pfam" id="PF01551"/>
    </source>
</evidence>
<dbReference type="Gene3D" id="2.70.70.10">
    <property type="entry name" value="Glucose Permease (Domain IIA)"/>
    <property type="match status" value="1"/>
</dbReference>
<evidence type="ECO:0000256" key="3">
    <source>
        <dbReference type="SAM" id="MobiDB-lite"/>
    </source>
</evidence>
<sequence>MLQRKRFIPFIWILLLAPMLVLAQNTGQQPGSRDDLERRKRELQKEIDDANEALRETKKSTKESLGQLRALRDKITLRTRLIENINSELSFINDDISNAARDVKTLQKDLDTLKVQYAQLVVYAYKNRSTYDMMNFIFSAQSFNDALKRYQYLKQYREYRRHQAENIVETEQQLQAKIGNLQSQRVKRADALKTEEEQRKTLEADKKEKDQVVQGLKGREKELQQDITQHKKEAAEVQAAIRAVIRREIEEAKRKAAEEELARKKAEEERRAREKAAREAAAAQAAADRAAAAKAAATNAATNKPATKPVEARPDVAVNNPPATKPVIEEKPASKPARAENPLEATPEALALSENFEANRGRLPWPIDAGRIIYHFGTQQKEDIKIIQDYDGVVMATARNGRVKAIFDGDVAAVAVVPGAGYVVVIRHGKYFTNYVHLASVTVKKYDKVKTGQAIGTASYSDEENAGIVELQIWQGVQKQDPERWILRR</sequence>
<dbReference type="PANTHER" id="PTHR21666:SF289">
    <property type="entry name" value="L-ALA--D-GLU ENDOPEPTIDASE"/>
    <property type="match status" value="1"/>
</dbReference>
<dbReference type="RefSeq" id="WP_108684699.1">
    <property type="nucleotide sequence ID" value="NZ_QCYK01000001.1"/>
</dbReference>
<feature type="signal peptide" evidence="4">
    <location>
        <begin position="1"/>
        <end position="23"/>
    </location>
</feature>
<gene>
    <name evidence="6" type="ORF">DCC81_00810</name>
</gene>
<feature type="compositionally biased region" description="Basic and acidic residues" evidence="3">
    <location>
        <begin position="261"/>
        <end position="278"/>
    </location>
</feature>
<dbReference type="PANTHER" id="PTHR21666">
    <property type="entry name" value="PEPTIDASE-RELATED"/>
    <property type="match status" value="1"/>
</dbReference>
<evidence type="ECO:0000313" key="6">
    <source>
        <dbReference type="EMBL" id="PUZ28058.1"/>
    </source>
</evidence>
<dbReference type="EMBL" id="QCYK01000001">
    <property type="protein sequence ID" value="PUZ28058.1"/>
    <property type="molecule type" value="Genomic_DNA"/>
</dbReference>
<keyword evidence="7" id="KW-1185">Reference proteome</keyword>
<evidence type="ECO:0000313" key="7">
    <source>
        <dbReference type="Proteomes" id="UP000244450"/>
    </source>
</evidence>
<dbReference type="AlphaFoldDB" id="A0A2T7BK57"/>
<proteinExistence type="predicted"/>
<reference evidence="6 7" key="1">
    <citation type="submission" date="2018-04" db="EMBL/GenBank/DDBJ databases">
        <title>Chitinophaga fuyangensis sp. nov., isolated from soil in a chemical factory.</title>
        <authorList>
            <person name="Chen K."/>
        </authorList>
    </citation>
    <scope>NUCLEOTIDE SEQUENCE [LARGE SCALE GENOMIC DNA]</scope>
    <source>
        <strain evidence="6 7">LY-1</strain>
    </source>
</reference>
<protein>
    <recommendedName>
        <fullName evidence="5">M23ase beta-sheet core domain-containing protein</fullName>
    </recommendedName>
</protein>
<feature type="domain" description="M23ase beta-sheet core" evidence="5">
    <location>
        <begin position="391"/>
        <end position="482"/>
    </location>
</feature>
<keyword evidence="1 4" id="KW-0732">Signal</keyword>
<organism evidence="6 7">
    <name type="scientific">Chitinophaga parva</name>
    <dbReference type="NCBI Taxonomy" id="2169414"/>
    <lineage>
        <taxon>Bacteria</taxon>
        <taxon>Pseudomonadati</taxon>
        <taxon>Bacteroidota</taxon>
        <taxon>Chitinophagia</taxon>
        <taxon>Chitinophagales</taxon>
        <taxon>Chitinophagaceae</taxon>
        <taxon>Chitinophaga</taxon>
    </lineage>
</organism>
<evidence type="ECO:0000256" key="4">
    <source>
        <dbReference type="SAM" id="SignalP"/>
    </source>
</evidence>
<feature type="chain" id="PRO_5015762644" description="M23ase beta-sheet core domain-containing protein" evidence="4">
    <location>
        <begin position="24"/>
        <end position="489"/>
    </location>
</feature>
<feature type="coiled-coil region" evidence="2">
    <location>
        <begin position="33"/>
        <end position="116"/>
    </location>
</feature>
<dbReference type="InterPro" id="IPR016047">
    <property type="entry name" value="M23ase_b-sheet_dom"/>
</dbReference>
<dbReference type="InterPro" id="IPR011055">
    <property type="entry name" value="Dup_hybrid_motif"/>
</dbReference>
<evidence type="ECO:0000256" key="1">
    <source>
        <dbReference type="ARBA" id="ARBA00022729"/>
    </source>
</evidence>
<comment type="caution">
    <text evidence="6">The sequence shown here is derived from an EMBL/GenBank/DDBJ whole genome shotgun (WGS) entry which is preliminary data.</text>
</comment>
<feature type="region of interest" description="Disordered" evidence="3">
    <location>
        <begin position="189"/>
        <end position="215"/>
    </location>
</feature>
<dbReference type="CDD" id="cd12797">
    <property type="entry name" value="M23_peptidase"/>
    <property type="match status" value="1"/>
</dbReference>
<dbReference type="Proteomes" id="UP000244450">
    <property type="component" value="Unassembled WGS sequence"/>
</dbReference>
<evidence type="ECO:0000256" key="2">
    <source>
        <dbReference type="SAM" id="Coils"/>
    </source>
</evidence>
<dbReference type="Pfam" id="PF01551">
    <property type="entry name" value="Peptidase_M23"/>
    <property type="match status" value="1"/>
</dbReference>
<keyword evidence="2" id="KW-0175">Coiled coil</keyword>
<dbReference type="GO" id="GO:0004222">
    <property type="term" value="F:metalloendopeptidase activity"/>
    <property type="evidence" value="ECO:0007669"/>
    <property type="project" value="TreeGrafter"/>
</dbReference>
<dbReference type="SUPFAM" id="SSF51261">
    <property type="entry name" value="Duplicated hybrid motif"/>
    <property type="match status" value="1"/>
</dbReference>